<feature type="compositionally biased region" description="Polar residues" evidence="2">
    <location>
        <begin position="44"/>
        <end position="59"/>
    </location>
</feature>
<feature type="coiled-coil region" evidence="1">
    <location>
        <begin position="130"/>
        <end position="213"/>
    </location>
</feature>
<gene>
    <name evidence="3" type="ORF">GOCE00092_LOCUS23968</name>
</gene>
<dbReference type="Gene3D" id="1.20.58.1520">
    <property type="match status" value="1"/>
</dbReference>
<dbReference type="Pfam" id="PF03999">
    <property type="entry name" value="MAP65_ASE1"/>
    <property type="match status" value="1"/>
</dbReference>
<dbReference type="GO" id="GO:0005819">
    <property type="term" value="C:spindle"/>
    <property type="evidence" value="ECO:0007669"/>
    <property type="project" value="TreeGrafter"/>
</dbReference>
<organism evidence="3">
    <name type="scientific">Grammatophora oceanica</name>
    <dbReference type="NCBI Taxonomy" id="210454"/>
    <lineage>
        <taxon>Eukaryota</taxon>
        <taxon>Sar</taxon>
        <taxon>Stramenopiles</taxon>
        <taxon>Ochrophyta</taxon>
        <taxon>Bacillariophyta</taxon>
        <taxon>Fragilariophyceae</taxon>
        <taxon>Fragilariophycidae</taxon>
        <taxon>Rhabdonematales</taxon>
        <taxon>Grammatophoraceae</taxon>
        <taxon>Grammatophora</taxon>
    </lineage>
</organism>
<feature type="region of interest" description="Disordered" evidence="2">
    <location>
        <begin position="549"/>
        <end position="602"/>
    </location>
</feature>
<dbReference type="PANTHER" id="PTHR19321">
    <property type="entry name" value="PROTEIN REGULATOR OF CYTOKINESIS 1 PRC1-RELATED"/>
    <property type="match status" value="1"/>
</dbReference>
<evidence type="ECO:0000256" key="1">
    <source>
        <dbReference type="SAM" id="Coils"/>
    </source>
</evidence>
<evidence type="ECO:0000256" key="2">
    <source>
        <dbReference type="SAM" id="MobiDB-lite"/>
    </source>
</evidence>
<feature type="region of interest" description="Disordered" evidence="2">
    <location>
        <begin position="1"/>
        <end position="60"/>
    </location>
</feature>
<name>A0A7S1VMU4_9STRA</name>
<accession>A0A7S1VMU4</accession>
<feature type="compositionally biased region" description="Low complexity" evidence="2">
    <location>
        <begin position="25"/>
        <end position="43"/>
    </location>
</feature>
<dbReference type="AlphaFoldDB" id="A0A7S1VMU4"/>
<proteinExistence type="predicted"/>
<dbReference type="GO" id="GO:0000226">
    <property type="term" value="P:microtubule cytoskeleton organization"/>
    <property type="evidence" value="ECO:0007669"/>
    <property type="project" value="InterPro"/>
</dbReference>
<dbReference type="GO" id="GO:0008017">
    <property type="term" value="F:microtubule binding"/>
    <property type="evidence" value="ECO:0007669"/>
    <property type="project" value="InterPro"/>
</dbReference>
<dbReference type="GO" id="GO:0005737">
    <property type="term" value="C:cytoplasm"/>
    <property type="evidence" value="ECO:0007669"/>
    <property type="project" value="TreeGrafter"/>
</dbReference>
<protein>
    <recommendedName>
        <fullName evidence="4">Protein regulator of cytokinesis 1</fullName>
    </recommendedName>
</protein>
<evidence type="ECO:0000313" key="3">
    <source>
        <dbReference type="EMBL" id="CAD9305276.1"/>
    </source>
</evidence>
<dbReference type="PANTHER" id="PTHR19321:SF41">
    <property type="entry name" value="FASCETTO-RELATED"/>
    <property type="match status" value="1"/>
</dbReference>
<reference evidence="3" key="1">
    <citation type="submission" date="2021-01" db="EMBL/GenBank/DDBJ databases">
        <authorList>
            <person name="Corre E."/>
            <person name="Pelletier E."/>
            <person name="Niang G."/>
            <person name="Scheremetjew M."/>
            <person name="Finn R."/>
            <person name="Kale V."/>
            <person name="Holt S."/>
            <person name="Cochrane G."/>
            <person name="Meng A."/>
            <person name="Brown T."/>
            <person name="Cohen L."/>
        </authorList>
    </citation>
    <scope>NUCLEOTIDE SEQUENCE</scope>
    <source>
        <strain evidence="3">CCMP 410</strain>
    </source>
</reference>
<feature type="compositionally biased region" description="Basic and acidic residues" evidence="2">
    <location>
        <begin position="592"/>
        <end position="602"/>
    </location>
</feature>
<dbReference type="EMBL" id="HBGK01045499">
    <property type="protein sequence ID" value="CAD9305276.1"/>
    <property type="molecule type" value="Transcribed_RNA"/>
</dbReference>
<dbReference type="InterPro" id="IPR007145">
    <property type="entry name" value="MAP65_Ase1_PRC1"/>
</dbReference>
<sequence>MESEPSAEMTVGGESPSLKLVMNDSVDAASPSPAASLIKSPSSTRPHSTTFHSMLQTPSGPVLTPAAGDRSSMVLLSPSRTIGESLTTLASSTAQQLEEVWDEVGYSPEDRASQLSDLLVKFRDLCDAKIAEEQGVAQTFRNTIEDAKKELEATGEALKMLVDPHLLRESSGLTLQDELDGLEAELAGIRESAASARKELEDYRETILDAHKALGLGMAEKWNDVSSDLTMERREEFQRKAIEMKEELNSRTSAVISLLQGCQELMNELSIGDEGSLLDRRIAGSLVRSKDGSLMMASKLETDTCVGIGATVTESLVKRTAELSKEKSRRKVKLQEMGEEISSLWDKLRIPIEDQSAFSKSVQGLHLDTIAKGQAEIDRLHAIKNKMMGELIVEARETIASLWRETNATDEQRKAFEHFFVANEEMFNDELLEKHEEYLGVLEGQLEQMKPILRLIERREEIVKERMEYEKLQKDSERLQKRGAEMTKQLMREEKMAKRIKRELPKLTALLDDKLQEWKEEHGEPFLHNGRSYLDVMKDQDVDWKRYKAEEAQQKRKKKQDERAQVENRYRSAKATNGKKLPASSSNQKTRVFADRNAPRIR</sequence>
<evidence type="ECO:0008006" key="4">
    <source>
        <dbReference type="Google" id="ProtNLM"/>
    </source>
</evidence>
<keyword evidence="1" id="KW-0175">Coiled coil</keyword>
<feature type="compositionally biased region" description="Basic and acidic residues" evidence="2">
    <location>
        <begin position="549"/>
        <end position="570"/>
    </location>
</feature>
<feature type="coiled-coil region" evidence="1">
    <location>
        <begin position="455"/>
        <end position="517"/>
    </location>
</feature>